<keyword evidence="2" id="KW-0812">Transmembrane</keyword>
<dbReference type="AlphaFoldDB" id="A0ABD3MDE1"/>
<accession>A0ABD3MDE1</accession>
<dbReference type="CDD" id="cd08161">
    <property type="entry name" value="SET"/>
    <property type="match status" value="1"/>
</dbReference>
<feature type="transmembrane region" description="Helical" evidence="2">
    <location>
        <begin position="12"/>
        <end position="38"/>
    </location>
</feature>
<comment type="caution">
    <text evidence="4">The sequence shown here is derived from an EMBL/GenBank/DDBJ whole genome shotgun (WGS) entry which is preliminary data.</text>
</comment>
<feature type="region of interest" description="Disordered" evidence="1">
    <location>
        <begin position="384"/>
        <end position="455"/>
    </location>
</feature>
<organism evidence="4 5">
    <name type="scientific">Discostella pseudostelligera</name>
    <dbReference type="NCBI Taxonomy" id="259834"/>
    <lineage>
        <taxon>Eukaryota</taxon>
        <taxon>Sar</taxon>
        <taxon>Stramenopiles</taxon>
        <taxon>Ochrophyta</taxon>
        <taxon>Bacillariophyta</taxon>
        <taxon>Coscinodiscophyceae</taxon>
        <taxon>Thalassiosirophycidae</taxon>
        <taxon>Stephanodiscales</taxon>
        <taxon>Stephanodiscaceae</taxon>
        <taxon>Discostella</taxon>
    </lineage>
</organism>
<gene>
    <name evidence="4" type="ORF">ACHAWU_001702</name>
</gene>
<dbReference type="Proteomes" id="UP001530293">
    <property type="component" value="Unassembled WGS sequence"/>
</dbReference>
<evidence type="ECO:0000313" key="5">
    <source>
        <dbReference type="Proteomes" id="UP001530293"/>
    </source>
</evidence>
<sequence length="1012" mass="114110">MVPASRMKLHPILNSNSIAAVLVVGLGGLFGYLIGYYAPIIDGYEFHNGGDNTKASSNNFGSIAEDEWEVVGCDDSGPKNPHCAPRWEPEEADTTTTTTILGDGSLPIGQCGLYLAPSSIPYAGLGLYSGSPFIPHEHSVNEYIGGTFPGYDDESDPPLWTDLYVPIADSYKALPYRGQQRFPSWLQYIWPEEPGAMSDFDTKPFPYIPQHMWDFDQGLDSADGLDFFLDDYIDEASLEWRTPEIQVNAFVPGLASLVNHHSRFSNMVRIRSKSRRDYVGQVAPWQAGAGAFTPHHNVEFSVTKKGGIHEGMELVRPDYILSSIFDHLLFLLNYGDAWNRKNKEKLEWIAFNNKKQKQGVRTREGFVDGIAKKWDHVDKRELKNCPKELPTEQAKRDRLAEGKAADSSEFKDGEKPYSQYRDNDFHPTSWSTNNDTAKPFSWSAEGEDDDNDDGDFKDVQHYTEIIKPLSWLDQNGVCLSSGKLKVGTSPIKYAGRGLFSTTSIGEGEVVLTSPLIAMREEDFIIYKTDSTQTFVRDIIDKTIVVGQELLLNYAFTHPDSPLHLVPNAPLANFINHGGEEANVKVRWPTTGSNSAKLFQWAYKQEHGDHFDNDFETTNFNDPNPWLKDHPIDVMERSGKLALEYVALRDIEPGEEILLDYGELWQTAWKEHKKQHPYARSAYFRHAIGVPSELYPDNWLHVSDKYEIAEIQDLENNPLVPGKAMPMTWAHNGKPVGSKYAYVVGLEKGFSDKFLEYSEKKGVVELYRKLLTEQEGYHLPSDGFGVYHPATLLNSTTEGDAFFAHRYHSTAWRFNMHFVAAWEESARKDVLKALGDAGFDIALKGIGERFGYDNMTCFHASYMGVTHCDKSKMHSDIYATDDKSWNIVFPIITVDGTDPELDVMSEDMNTVIGVHYLKDVAYAMGDFGFHQTRPNKYYDPDEDGVQNDAPIRVVFGTYCAQIDETNIAMIRHIYDGDDPAPFADQFETLPMKEIHWDRVSGTSTLASPGGQRI</sequence>
<dbReference type="InterPro" id="IPR001214">
    <property type="entry name" value="SET_dom"/>
</dbReference>
<reference evidence="4 5" key="1">
    <citation type="submission" date="2024-10" db="EMBL/GenBank/DDBJ databases">
        <title>Updated reference genomes for cyclostephanoid diatoms.</title>
        <authorList>
            <person name="Roberts W.R."/>
            <person name="Alverson A.J."/>
        </authorList>
    </citation>
    <scope>NUCLEOTIDE SEQUENCE [LARGE SCALE GENOMIC DNA]</scope>
    <source>
        <strain evidence="4 5">AJA232-27</strain>
    </source>
</reference>
<feature type="domain" description="SET" evidence="3">
    <location>
        <begin position="482"/>
        <end position="661"/>
    </location>
</feature>
<feature type="compositionally biased region" description="Polar residues" evidence="1">
    <location>
        <begin position="426"/>
        <end position="436"/>
    </location>
</feature>
<name>A0ABD3MDE1_9STRA</name>
<dbReference type="EMBL" id="JALLBG020000190">
    <property type="protein sequence ID" value="KAL3760192.1"/>
    <property type="molecule type" value="Genomic_DNA"/>
</dbReference>
<feature type="compositionally biased region" description="Basic and acidic residues" evidence="1">
    <location>
        <begin position="384"/>
        <end position="425"/>
    </location>
</feature>
<evidence type="ECO:0000256" key="1">
    <source>
        <dbReference type="SAM" id="MobiDB-lite"/>
    </source>
</evidence>
<keyword evidence="2" id="KW-0472">Membrane</keyword>
<protein>
    <recommendedName>
        <fullName evidence="3">SET domain-containing protein</fullName>
    </recommendedName>
</protein>
<keyword evidence="5" id="KW-1185">Reference proteome</keyword>
<evidence type="ECO:0000256" key="2">
    <source>
        <dbReference type="SAM" id="Phobius"/>
    </source>
</evidence>
<dbReference type="PROSITE" id="PS50280">
    <property type="entry name" value="SET"/>
    <property type="match status" value="1"/>
</dbReference>
<proteinExistence type="predicted"/>
<dbReference type="SUPFAM" id="SSF82199">
    <property type="entry name" value="SET domain"/>
    <property type="match status" value="1"/>
</dbReference>
<keyword evidence="2" id="KW-1133">Transmembrane helix</keyword>
<evidence type="ECO:0000313" key="4">
    <source>
        <dbReference type="EMBL" id="KAL3760192.1"/>
    </source>
</evidence>
<dbReference type="Pfam" id="PF00856">
    <property type="entry name" value="SET"/>
    <property type="match status" value="1"/>
</dbReference>
<evidence type="ECO:0000259" key="3">
    <source>
        <dbReference type="PROSITE" id="PS50280"/>
    </source>
</evidence>
<dbReference type="InterPro" id="IPR046341">
    <property type="entry name" value="SET_dom_sf"/>
</dbReference>
<dbReference type="Gene3D" id="2.170.270.10">
    <property type="entry name" value="SET domain"/>
    <property type="match status" value="1"/>
</dbReference>